<feature type="transmembrane region" description="Helical" evidence="9">
    <location>
        <begin position="153"/>
        <end position="171"/>
    </location>
</feature>
<evidence type="ECO:0000256" key="9">
    <source>
        <dbReference type="SAM" id="Phobius"/>
    </source>
</evidence>
<keyword evidence="7 9" id="KW-0472">Membrane</keyword>
<keyword evidence="6" id="KW-0406">Ion transport</keyword>
<dbReference type="PANTHER" id="PTHR31503">
    <property type="entry name" value="VACUOLAR CALCIUM ION TRANSPORTER"/>
    <property type="match status" value="1"/>
</dbReference>
<evidence type="ECO:0000259" key="10">
    <source>
        <dbReference type="Pfam" id="PF01699"/>
    </source>
</evidence>
<keyword evidence="2" id="KW-0813">Transport</keyword>
<feature type="transmembrane region" description="Helical" evidence="9">
    <location>
        <begin position="216"/>
        <end position="238"/>
    </location>
</feature>
<gene>
    <name evidence="11" type="ORF">CEUSTIGMA_g9029.t1</name>
</gene>
<comment type="caution">
    <text evidence="11">The sequence shown here is derived from an EMBL/GenBank/DDBJ whole genome shotgun (WGS) entry which is preliminary data.</text>
</comment>
<dbReference type="Pfam" id="PF01699">
    <property type="entry name" value="Na_Ca_ex"/>
    <property type="match status" value="2"/>
</dbReference>
<dbReference type="GO" id="GO:0015369">
    <property type="term" value="F:calcium:proton antiporter activity"/>
    <property type="evidence" value="ECO:0007669"/>
    <property type="project" value="TreeGrafter"/>
</dbReference>
<reference evidence="11 12" key="1">
    <citation type="submission" date="2017-08" db="EMBL/GenBank/DDBJ databases">
        <title>Acidophilic green algal genome provides insights into adaptation to an acidic environment.</title>
        <authorList>
            <person name="Hirooka S."/>
            <person name="Hirose Y."/>
            <person name="Kanesaki Y."/>
            <person name="Higuchi S."/>
            <person name="Fujiwara T."/>
            <person name="Onuma R."/>
            <person name="Era A."/>
            <person name="Ohbayashi R."/>
            <person name="Uzuka A."/>
            <person name="Nozaki H."/>
            <person name="Yoshikawa H."/>
            <person name="Miyagishima S.Y."/>
        </authorList>
    </citation>
    <scope>NUCLEOTIDE SEQUENCE [LARGE SCALE GENOMIC DNA]</scope>
    <source>
        <strain evidence="11 12">NIES-2499</strain>
    </source>
</reference>
<feature type="domain" description="Sodium/calcium exchanger membrane region" evidence="10">
    <location>
        <begin position="122"/>
        <end position="307"/>
    </location>
</feature>
<dbReference type="GO" id="GO:0009705">
    <property type="term" value="C:plant-type vacuole membrane"/>
    <property type="evidence" value="ECO:0007669"/>
    <property type="project" value="TreeGrafter"/>
</dbReference>
<keyword evidence="3" id="KW-0050">Antiport</keyword>
<dbReference type="InterPro" id="IPR004837">
    <property type="entry name" value="NaCa_Exmemb"/>
</dbReference>
<organism evidence="11 12">
    <name type="scientific">Chlamydomonas eustigma</name>
    <dbReference type="NCBI Taxonomy" id="1157962"/>
    <lineage>
        <taxon>Eukaryota</taxon>
        <taxon>Viridiplantae</taxon>
        <taxon>Chlorophyta</taxon>
        <taxon>core chlorophytes</taxon>
        <taxon>Chlorophyceae</taxon>
        <taxon>CS clade</taxon>
        <taxon>Chlamydomonadales</taxon>
        <taxon>Chlamydomonadaceae</taxon>
        <taxon>Chlamydomonas</taxon>
    </lineage>
</organism>
<keyword evidence="12" id="KW-1185">Reference proteome</keyword>
<evidence type="ECO:0000256" key="2">
    <source>
        <dbReference type="ARBA" id="ARBA00022448"/>
    </source>
</evidence>
<sequence>MAPSGASKASWLGNLGSVALSNAHALEIDEEDALLGTTSSGRASRPKLTCMRTDSKLTKAVDVNLLAAALGRKRAGFAGIWQQVLTEMNCFFLGTKFNILLLVIPFAAISKMAEWGDGPTCALSMIALIPLAERLGYVTDELSSYTNDSIGGLLNASFGNATEVIISWFAIQKGLLRVVQLSLLGSVVSNLLLVMGTAFLAGGIIHPMQRFSKEGISVHCCLLLLAVATVLLPSMLVATNTQAAVNNDNSIVGGGGTATSPPSGQSRGSMVSSSHDDMPRPHSALILSRFESVLMLLCYFLFLMFQLFTHKHLYEGMDEEAPAAPPNGSSSDEVLLVDRSECITSTGSRSNSGRPREGLGAVAGVNEGRTLSGRPLFNMGDAAVSAAASSTGRNSRGEIRGSLEMTTGGITNNEIVLGAGIIASSSRNQAGRRASGYGADVVEMEAGSRSQFNSRQLVDENMQMPAAAGGGGGDDEGPELSMTGCFVWMTLVTAAISVLSEWVVAVIEGASDELHVPLPFLVTILLPIVGNAAEHSSAVMFALRDRIEVALGVAVGSSTQVSVLLVPFCVVVAWALGKPLDLNYSAFESFVFFISVLLAVIVLQEGSSNWLKGVVLLLTYFFVAAGFWCHQDLELTTEQLAAPPAL</sequence>
<evidence type="ECO:0000256" key="8">
    <source>
        <dbReference type="SAM" id="MobiDB-lite"/>
    </source>
</evidence>
<evidence type="ECO:0000256" key="4">
    <source>
        <dbReference type="ARBA" id="ARBA00022692"/>
    </source>
</evidence>
<comment type="subcellular location">
    <subcellularLocation>
        <location evidence="1">Endomembrane system</location>
        <topology evidence="1">Multi-pass membrane protein</topology>
    </subcellularLocation>
</comment>
<evidence type="ECO:0000256" key="6">
    <source>
        <dbReference type="ARBA" id="ARBA00023065"/>
    </source>
</evidence>
<dbReference type="Proteomes" id="UP000232323">
    <property type="component" value="Unassembled WGS sequence"/>
</dbReference>
<accession>A0A250XEW4</accession>
<feature type="transmembrane region" description="Helical" evidence="9">
    <location>
        <begin position="550"/>
        <end position="576"/>
    </location>
</feature>
<feature type="transmembrane region" description="Helical" evidence="9">
    <location>
        <begin position="90"/>
        <end position="109"/>
    </location>
</feature>
<evidence type="ECO:0000256" key="3">
    <source>
        <dbReference type="ARBA" id="ARBA00022449"/>
    </source>
</evidence>
<dbReference type="InterPro" id="IPR004713">
    <property type="entry name" value="CaH_exchang"/>
</dbReference>
<feature type="domain" description="Sodium/calcium exchanger membrane region" evidence="10">
    <location>
        <begin position="486"/>
        <end position="626"/>
    </location>
</feature>
<proteinExistence type="predicted"/>
<evidence type="ECO:0000256" key="5">
    <source>
        <dbReference type="ARBA" id="ARBA00022989"/>
    </source>
</evidence>
<dbReference type="EMBL" id="BEGY01000067">
    <property type="protein sequence ID" value="GAX81601.1"/>
    <property type="molecule type" value="Genomic_DNA"/>
</dbReference>
<feature type="region of interest" description="Disordered" evidence="8">
    <location>
        <begin position="251"/>
        <end position="277"/>
    </location>
</feature>
<protein>
    <recommendedName>
        <fullName evidence="10">Sodium/calcium exchanger membrane region domain-containing protein</fullName>
    </recommendedName>
</protein>
<dbReference type="PANTHER" id="PTHR31503:SF22">
    <property type="entry name" value="VACUOLAR CALCIUM ION TRANSPORTER"/>
    <property type="match status" value="1"/>
</dbReference>
<keyword evidence="4 9" id="KW-0812">Transmembrane</keyword>
<feature type="transmembrane region" description="Helical" evidence="9">
    <location>
        <begin position="486"/>
        <end position="507"/>
    </location>
</feature>
<evidence type="ECO:0000256" key="1">
    <source>
        <dbReference type="ARBA" id="ARBA00004127"/>
    </source>
</evidence>
<feature type="transmembrane region" description="Helical" evidence="9">
    <location>
        <begin position="183"/>
        <end position="204"/>
    </location>
</feature>
<dbReference type="AlphaFoldDB" id="A0A250XEW4"/>
<dbReference type="Gene3D" id="1.20.1420.30">
    <property type="entry name" value="NCX, central ion-binding region"/>
    <property type="match status" value="2"/>
</dbReference>
<keyword evidence="5 9" id="KW-1133">Transmembrane helix</keyword>
<dbReference type="GO" id="GO:0006874">
    <property type="term" value="P:intracellular calcium ion homeostasis"/>
    <property type="evidence" value="ECO:0007669"/>
    <property type="project" value="TreeGrafter"/>
</dbReference>
<feature type="transmembrane region" description="Helical" evidence="9">
    <location>
        <begin position="610"/>
        <end position="628"/>
    </location>
</feature>
<dbReference type="OrthoDB" id="1699231at2759"/>
<dbReference type="GO" id="GO:0012505">
    <property type="term" value="C:endomembrane system"/>
    <property type="evidence" value="ECO:0007669"/>
    <property type="project" value="UniProtKB-SubCell"/>
</dbReference>
<feature type="transmembrane region" description="Helical" evidence="9">
    <location>
        <begin position="582"/>
        <end position="603"/>
    </location>
</feature>
<feature type="compositionally biased region" description="Low complexity" evidence="8">
    <location>
        <begin position="258"/>
        <end position="273"/>
    </location>
</feature>
<name>A0A250XEW4_9CHLO</name>
<evidence type="ECO:0000313" key="11">
    <source>
        <dbReference type="EMBL" id="GAX81601.1"/>
    </source>
</evidence>
<feature type="transmembrane region" description="Helical" evidence="9">
    <location>
        <begin position="519"/>
        <end position="543"/>
    </location>
</feature>
<dbReference type="InterPro" id="IPR044880">
    <property type="entry name" value="NCX_ion-bd_dom_sf"/>
</dbReference>
<evidence type="ECO:0000313" key="12">
    <source>
        <dbReference type="Proteomes" id="UP000232323"/>
    </source>
</evidence>
<evidence type="ECO:0000256" key="7">
    <source>
        <dbReference type="ARBA" id="ARBA00023136"/>
    </source>
</evidence>